<dbReference type="Pfam" id="PF02782">
    <property type="entry name" value="FGGY_C"/>
    <property type="match status" value="1"/>
</dbReference>
<organism evidence="10 11">
    <name type="scientific">Vallitalea pronyensis</name>
    <dbReference type="NCBI Taxonomy" id="1348613"/>
    <lineage>
        <taxon>Bacteria</taxon>
        <taxon>Bacillati</taxon>
        <taxon>Bacillota</taxon>
        <taxon>Clostridia</taxon>
        <taxon>Lachnospirales</taxon>
        <taxon>Vallitaleaceae</taxon>
        <taxon>Vallitalea</taxon>
    </lineage>
</organism>
<dbReference type="SUPFAM" id="SSF53067">
    <property type="entry name" value="Actin-like ATPase domain"/>
    <property type="match status" value="2"/>
</dbReference>
<evidence type="ECO:0000313" key="11">
    <source>
        <dbReference type="Proteomes" id="UP000683246"/>
    </source>
</evidence>
<keyword evidence="5" id="KW-0067">ATP-binding</keyword>
<dbReference type="Gene3D" id="3.30.420.40">
    <property type="match status" value="2"/>
</dbReference>
<sequence length="489" mass="55172">MKMLAFDFGASSGRGILGELRDNKIILHEVHRFDNEPVKFMNHIQWDFLRLVHEMKTCLLLCKVNHERIKSIGIDTWGVDYGLLDGDGELISNPFHYRDNRTDTTVEACFKSIPQDELINKSGLHCNRYNTIYQLLAEKYSASHRLLHAKTMLLMPDLFNYALTGIMKAEYTIATTTQLYDYKKDDWHYALIKRVGLPTGLFPEIIHPGHVIGPVKAPLREELHLETCQVVSVGSHDTSSAIAAVPALEDDFIFIATGTWVMVGVENEELLVNDITKAYELSNEGGVGGKVNLLKNIMGLWLMQACRRQWQQDGHAVGFEDMVKEGLEATTSAIIYPDDPCFYAPDNMPNKIKQFCQDTHQKVPETFGEMVRVIEESLALCIKHTIKGIEKATKKAYNTIHMFGGGIQDPLFCQIVANATGKLVITGPKEATAMGNILLQAIGLGEIKDIKEGREIVRHSIEIKKYIPDPQADFREKYTKYLTIIRETS</sequence>
<evidence type="ECO:0000256" key="4">
    <source>
        <dbReference type="ARBA" id="ARBA00022777"/>
    </source>
</evidence>
<dbReference type="GO" id="GO:0008993">
    <property type="term" value="F:rhamnulokinase activity"/>
    <property type="evidence" value="ECO:0007669"/>
    <property type="project" value="InterPro"/>
</dbReference>
<gene>
    <name evidence="10" type="ORF">HZI73_20800</name>
</gene>
<dbReference type="RefSeq" id="WP_212695284.1">
    <property type="nucleotide sequence ID" value="NZ_CP058649.1"/>
</dbReference>
<feature type="domain" description="Carbohydrate kinase FGGY N-terminal" evidence="8">
    <location>
        <begin position="3"/>
        <end position="241"/>
    </location>
</feature>
<dbReference type="GO" id="GO:0005524">
    <property type="term" value="F:ATP binding"/>
    <property type="evidence" value="ECO:0007669"/>
    <property type="project" value="UniProtKB-KW"/>
</dbReference>
<keyword evidence="6" id="KW-1015">Disulfide bond</keyword>
<evidence type="ECO:0000256" key="6">
    <source>
        <dbReference type="ARBA" id="ARBA00023157"/>
    </source>
</evidence>
<keyword evidence="2" id="KW-0808">Transferase</keyword>
<evidence type="ECO:0000259" key="9">
    <source>
        <dbReference type="Pfam" id="PF02782"/>
    </source>
</evidence>
<evidence type="ECO:0000256" key="3">
    <source>
        <dbReference type="ARBA" id="ARBA00022741"/>
    </source>
</evidence>
<protein>
    <submittedName>
        <fullName evidence="10">Rhamnulokinase</fullName>
    </submittedName>
</protein>
<accession>A0A8J8MNC6</accession>
<dbReference type="PANTHER" id="PTHR10196:SF93">
    <property type="entry name" value="L-RHAMNULOKINASE"/>
    <property type="match status" value="1"/>
</dbReference>
<dbReference type="AlphaFoldDB" id="A0A8J8MNC6"/>
<proteinExistence type="inferred from homology"/>
<evidence type="ECO:0000256" key="5">
    <source>
        <dbReference type="ARBA" id="ARBA00022840"/>
    </source>
</evidence>
<dbReference type="InterPro" id="IPR018484">
    <property type="entry name" value="FGGY_N"/>
</dbReference>
<feature type="domain" description="Carbohydrate kinase FGGY C-terminal" evidence="9">
    <location>
        <begin position="255"/>
        <end position="443"/>
    </location>
</feature>
<evidence type="ECO:0000256" key="7">
    <source>
        <dbReference type="ARBA" id="ARBA00023308"/>
    </source>
</evidence>
<dbReference type="GO" id="GO:0005829">
    <property type="term" value="C:cytosol"/>
    <property type="evidence" value="ECO:0007669"/>
    <property type="project" value="TreeGrafter"/>
</dbReference>
<dbReference type="CDD" id="cd07771">
    <property type="entry name" value="ASKHA_NBD_FGGY_RhaB-like"/>
    <property type="match status" value="1"/>
</dbReference>
<dbReference type="EMBL" id="CP058649">
    <property type="protein sequence ID" value="QUI24592.1"/>
    <property type="molecule type" value="Genomic_DNA"/>
</dbReference>
<dbReference type="Pfam" id="PF00370">
    <property type="entry name" value="FGGY_N"/>
    <property type="match status" value="1"/>
</dbReference>
<dbReference type="GO" id="GO:0004370">
    <property type="term" value="F:glycerol kinase activity"/>
    <property type="evidence" value="ECO:0007669"/>
    <property type="project" value="TreeGrafter"/>
</dbReference>
<keyword evidence="4" id="KW-0418">Kinase</keyword>
<keyword evidence="7" id="KW-0684">Rhamnose metabolism</keyword>
<reference evidence="10" key="1">
    <citation type="submission" date="2020-07" db="EMBL/GenBank/DDBJ databases">
        <title>Vallitalea pronyensis genome.</title>
        <authorList>
            <person name="Postec A."/>
        </authorList>
    </citation>
    <scope>NUCLEOTIDE SEQUENCE</scope>
    <source>
        <strain evidence="10">FatNI3</strain>
    </source>
</reference>
<dbReference type="InterPro" id="IPR018485">
    <property type="entry name" value="FGGY_C"/>
</dbReference>
<dbReference type="Proteomes" id="UP000683246">
    <property type="component" value="Chromosome"/>
</dbReference>
<evidence type="ECO:0000256" key="1">
    <source>
        <dbReference type="ARBA" id="ARBA00009156"/>
    </source>
</evidence>
<dbReference type="GO" id="GO:0019301">
    <property type="term" value="P:rhamnose catabolic process"/>
    <property type="evidence" value="ECO:0007669"/>
    <property type="project" value="InterPro"/>
</dbReference>
<evidence type="ECO:0000313" key="10">
    <source>
        <dbReference type="EMBL" id="QUI24592.1"/>
    </source>
</evidence>
<keyword evidence="11" id="KW-1185">Reference proteome</keyword>
<evidence type="ECO:0000259" key="8">
    <source>
        <dbReference type="Pfam" id="PF00370"/>
    </source>
</evidence>
<dbReference type="KEGG" id="vpy:HZI73_20800"/>
<dbReference type="InterPro" id="IPR013449">
    <property type="entry name" value="Rhamnulokinase"/>
</dbReference>
<keyword evidence="3" id="KW-0547">Nucleotide-binding</keyword>
<dbReference type="InterPro" id="IPR043129">
    <property type="entry name" value="ATPase_NBD"/>
</dbReference>
<dbReference type="PANTHER" id="PTHR10196">
    <property type="entry name" value="SUGAR KINASE"/>
    <property type="match status" value="1"/>
</dbReference>
<comment type="similarity">
    <text evidence="1">Belongs to the FGGY kinase family.</text>
</comment>
<name>A0A8J8MNC6_9FIRM</name>
<dbReference type="GO" id="GO:0006071">
    <property type="term" value="P:glycerol metabolic process"/>
    <property type="evidence" value="ECO:0007669"/>
    <property type="project" value="TreeGrafter"/>
</dbReference>
<evidence type="ECO:0000256" key="2">
    <source>
        <dbReference type="ARBA" id="ARBA00022679"/>
    </source>
</evidence>